<reference evidence="7" key="1">
    <citation type="submission" date="2020-10" db="EMBL/GenBank/DDBJ databases">
        <authorList>
            <person name="Gilroy R."/>
        </authorList>
    </citation>
    <scope>NUCLEOTIDE SEQUENCE</scope>
    <source>
        <strain evidence="7">CHK180-2868</strain>
    </source>
</reference>
<keyword evidence="3" id="KW-0479">Metal-binding</keyword>
<dbReference type="PROSITE" id="PS51918">
    <property type="entry name" value="RADICAL_SAM"/>
    <property type="match status" value="1"/>
</dbReference>
<dbReference type="SFLD" id="SFLDG01095">
    <property type="entry name" value="Uncharacterised_Radical_SAM_Su"/>
    <property type="match status" value="1"/>
</dbReference>
<dbReference type="SMART" id="SM00729">
    <property type="entry name" value="Elp3"/>
    <property type="match status" value="1"/>
</dbReference>
<organism evidence="7 8">
    <name type="scientific">Candidatus Copromonas faecavium</name>
    <name type="common">nom. illeg.</name>
    <dbReference type="NCBI Taxonomy" id="2840740"/>
    <lineage>
        <taxon>Bacteria</taxon>
        <taxon>Bacillati</taxon>
        <taxon>Bacillota</taxon>
        <taxon>Clostridia</taxon>
        <taxon>Lachnospirales</taxon>
        <taxon>Lachnospiraceae</taxon>
        <taxon>Candidatus Copromonas (nom. illeg.)</taxon>
    </lineage>
</organism>
<dbReference type="GO" id="GO:0003824">
    <property type="term" value="F:catalytic activity"/>
    <property type="evidence" value="ECO:0007669"/>
    <property type="project" value="InterPro"/>
</dbReference>
<dbReference type="SUPFAM" id="SSF102114">
    <property type="entry name" value="Radical SAM enzymes"/>
    <property type="match status" value="1"/>
</dbReference>
<proteinExistence type="predicted"/>
<keyword evidence="5" id="KW-0411">Iron-sulfur</keyword>
<dbReference type="AlphaFoldDB" id="A0A9D1D6D4"/>
<dbReference type="EMBL" id="DVGC01000058">
    <property type="protein sequence ID" value="HIR06268.1"/>
    <property type="molecule type" value="Genomic_DNA"/>
</dbReference>
<dbReference type="InterPro" id="IPR007197">
    <property type="entry name" value="rSAM"/>
</dbReference>
<evidence type="ECO:0000256" key="3">
    <source>
        <dbReference type="ARBA" id="ARBA00022723"/>
    </source>
</evidence>
<dbReference type="SFLD" id="SFLDS00029">
    <property type="entry name" value="Radical_SAM"/>
    <property type="match status" value="1"/>
</dbReference>
<feature type="domain" description="Radical SAM core" evidence="6">
    <location>
        <begin position="9"/>
        <end position="247"/>
    </location>
</feature>
<keyword evidence="4" id="KW-0408">Iron</keyword>
<dbReference type="InterPro" id="IPR058240">
    <property type="entry name" value="rSAM_sf"/>
</dbReference>
<dbReference type="InterPro" id="IPR013785">
    <property type="entry name" value="Aldolase_TIM"/>
</dbReference>
<comment type="caution">
    <text evidence="7">The sequence shown here is derived from an EMBL/GenBank/DDBJ whole genome shotgun (WGS) entry which is preliminary data.</text>
</comment>
<comment type="cofactor">
    <cofactor evidence="1">
        <name>[4Fe-4S] cluster</name>
        <dbReference type="ChEBI" id="CHEBI:49883"/>
    </cofactor>
</comment>
<evidence type="ECO:0000256" key="1">
    <source>
        <dbReference type="ARBA" id="ARBA00001966"/>
    </source>
</evidence>
<evidence type="ECO:0000256" key="5">
    <source>
        <dbReference type="ARBA" id="ARBA00023014"/>
    </source>
</evidence>
<evidence type="ECO:0000259" key="6">
    <source>
        <dbReference type="PROSITE" id="PS51918"/>
    </source>
</evidence>
<name>A0A9D1D6D4_9FIRM</name>
<protein>
    <submittedName>
        <fullName evidence="7">B12-binding domain-containing radical SAM protein</fullName>
    </submittedName>
</protein>
<dbReference type="InterPro" id="IPR006638">
    <property type="entry name" value="Elp3/MiaA/NifB-like_rSAM"/>
</dbReference>
<dbReference type="PANTHER" id="PTHR43409">
    <property type="entry name" value="ANAEROBIC MAGNESIUM-PROTOPORPHYRIN IX MONOMETHYL ESTER CYCLASE-RELATED"/>
    <property type="match status" value="1"/>
</dbReference>
<sequence>MEYEGILYRPPSEARSLIIQVTIGCAHNRCTFCNMYREKKFRVRTKEEIMADLDECRAYYGPMIRRVFFADGDALVVKTDLLLELLAYVHKNFPAVERISSYGTAKDVLRKSEEELKALAAAGLELIYLGAESGDDRVLTHIQKDVTAAEIIEAGQKLKRCGLKTSVTLISGLGGRKGIREHAVKSAELINGMNPEYASFLTLRLYEGTKMNEEVKRGEMELITPDEIVEEMELFLSHIDSPGTIFRTNHASNYVVLAGTFNEDIPAMMAQLERAKAEQRYRLEEWRRHI</sequence>
<dbReference type="GO" id="GO:0051536">
    <property type="term" value="F:iron-sulfur cluster binding"/>
    <property type="evidence" value="ECO:0007669"/>
    <property type="project" value="UniProtKB-KW"/>
</dbReference>
<keyword evidence="2" id="KW-0949">S-adenosyl-L-methionine</keyword>
<dbReference type="GO" id="GO:0046872">
    <property type="term" value="F:metal ion binding"/>
    <property type="evidence" value="ECO:0007669"/>
    <property type="project" value="UniProtKB-KW"/>
</dbReference>
<dbReference type="InterPro" id="IPR051198">
    <property type="entry name" value="BchE-like"/>
</dbReference>
<evidence type="ECO:0000313" key="7">
    <source>
        <dbReference type="EMBL" id="HIR06268.1"/>
    </source>
</evidence>
<evidence type="ECO:0000256" key="4">
    <source>
        <dbReference type="ARBA" id="ARBA00023004"/>
    </source>
</evidence>
<evidence type="ECO:0000256" key="2">
    <source>
        <dbReference type="ARBA" id="ARBA00022691"/>
    </source>
</evidence>
<dbReference type="PANTHER" id="PTHR43409:SF4">
    <property type="entry name" value="RADICAL SAM SUPERFAMILY PROTEIN"/>
    <property type="match status" value="1"/>
</dbReference>
<dbReference type="SFLD" id="SFLDG01082">
    <property type="entry name" value="B12-binding_domain_containing"/>
    <property type="match status" value="1"/>
</dbReference>
<accession>A0A9D1D6D4</accession>
<dbReference type="Gene3D" id="3.20.20.70">
    <property type="entry name" value="Aldolase class I"/>
    <property type="match status" value="1"/>
</dbReference>
<reference evidence="7" key="2">
    <citation type="journal article" date="2021" name="PeerJ">
        <title>Extensive microbial diversity within the chicken gut microbiome revealed by metagenomics and culture.</title>
        <authorList>
            <person name="Gilroy R."/>
            <person name="Ravi A."/>
            <person name="Getino M."/>
            <person name="Pursley I."/>
            <person name="Horton D.L."/>
            <person name="Alikhan N.F."/>
            <person name="Baker D."/>
            <person name="Gharbi K."/>
            <person name="Hall N."/>
            <person name="Watson M."/>
            <person name="Adriaenssens E.M."/>
            <person name="Foster-Nyarko E."/>
            <person name="Jarju S."/>
            <person name="Secka A."/>
            <person name="Antonio M."/>
            <person name="Oren A."/>
            <person name="Chaudhuri R.R."/>
            <person name="La Ragione R."/>
            <person name="Hildebrand F."/>
            <person name="Pallen M.J."/>
        </authorList>
    </citation>
    <scope>NUCLEOTIDE SEQUENCE</scope>
    <source>
        <strain evidence="7">CHK180-2868</strain>
    </source>
</reference>
<dbReference type="Pfam" id="PF04055">
    <property type="entry name" value="Radical_SAM"/>
    <property type="match status" value="1"/>
</dbReference>
<gene>
    <name evidence="7" type="ORF">IAB28_09955</name>
</gene>
<dbReference type="Proteomes" id="UP000824250">
    <property type="component" value="Unassembled WGS sequence"/>
</dbReference>
<dbReference type="CDD" id="cd01335">
    <property type="entry name" value="Radical_SAM"/>
    <property type="match status" value="1"/>
</dbReference>
<evidence type="ECO:0000313" key="8">
    <source>
        <dbReference type="Proteomes" id="UP000824250"/>
    </source>
</evidence>